<accession>A0ABQ1NIT7</accession>
<dbReference type="Pfam" id="PF07992">
    <property type="entry name" value="Pyr_redox_2"/>
    <property type="match status" value="1"/>
</dbReference>
<protein>
    <submittedName>
        <fullName evidence="2">Pyridine nucleotide-disulfide oxidoreductase</fullName>
    </submittedName>
</protein>
<organism evidence="2 3">
    <name type="scientific">Thalassobacillus devorans</name>
    <dbReference type="NCBI Taxonomy" id="279813"/>
    <lineage>
        <taxon>Bacteria</taxon>
        <taxon>Bacillati</taxon>
        <taxon>Bacillota</taxon>
        <taxon>Bacilli</taxon>
        <taxon>Bacillales</taxon>
        <taxon>Bacillaceae</taxon>
        <taxon>Thalassobacillus</taxon>
    </lineage>
</organism>
<dbReference type="PANTHER" id="PTHR38663:SF1">
    <property type="entry name" value="L-ORNITHINE N(5)-MONOOXYGENASE"/>
    <property type="match status" value="1"/>
</dbReference>
<dbReference type="RefSeq" id="WP_062444581.1">
    <property type="nucleotide sequence ID" value="NZ_BMCJ01000001.1"/>
</dbReference>
<gene>
    <name evidence="2" type="ORF">GCM10007216_02540</name>
</gene>
<dbReference type="Gene3D" id="3.50.50.60">
    <property type="entry name" value="FAD/NAD(P)-binding domain"/>
    <property type="match status" value="1"/>
</dbReference>
<evidence type="ECO:0000259" key="1">
    <source>
        <dbReference type="Pfam" id="PF07992"/>
    </source>
</evidence>
<dbReference type="PANTHER" id="PTHR38663">
    <property type="match status" value="1"/>
</dbReference>
<evidence type="ECO:0000313" key="2">
    <source>
        <dbReference type="EMBL" id="GGC75477.1"/>
    </source>
</evidence>
<dbReference type="SUPFAM" id="SSF51905">
    <property type="entry name" value="FAD/NAD(P)-binding domain"/>
    <property type="match status" value="1"/>
</dbReference>
<evidence type="ECO:0000313" key="3">
    <source>
        <dbReference type="Proteomes" id="UP000619534"/>
    </source>
</evidence>
<keyword evidence="3" id="KW-1185">Reference proteome</keyword>
<reference evidence="3" key="1">
    <citation type="journal article" date="2019" name="Int. J. Syst. Evol. Microbiol.">
        <title>The Global Catalogue of Microorganisms (GCM) 10K type strain sequencing project: providing services to taxonomists for standard genome sequencing and annotation.</title>
        <authorList>
            <consortium name="The Broad Institute Genomics Platform"/>
            <consortium name="The Broad Institute Genome Sequencing Center for Infectious Disease"/>
            <person name="Wu L."/>
            <person name="Ma J."/>
        </authorList>
    </citation>
    <scope>NUCLEOTIDE SEQUENCE [LARGE SCALE GENOMIC DNA]</scope>
    <source>
        <strain evidence="3">CCM 7282</strain>
    </source>
</reference>
<comment type="caution">
    <text evidence="2">The sequence shown here is derived from an EMBL/GenBank/DDBJ whole genome shotgun (WGS) entry which is preliminary data.</text>
</comment>
<dbReference type="Proteomes" id="UP000619534">
    <property type="component" value="Unassembled WGS sequence"/>
</dbReference>
<feature type="domain" description="FAD/NAD(P)-binding" evidence="1">
    <location>
        <begin position="3"/>
        <end position="370"/>
    </location>
</feature>
<sequence length="386" mass="43643">MFKWIIIGGGIQGCSVAARLLYHKKVTGDELLIIDPHQEPIETWKSFTNKIGMHYLRSPSVHHLNPDPYSLKKYAKSNDYAQAFKGYYQRPRLDMFNQHCMELFNHIGLQSSWKQDTVEGLNYESGCWSVTTASHQSFDTEKVVLAMGINHQPHYPTWAADMKEEYPDKIMHVFEDGEDINIDNSIAVVGGGMTAAHLANTLSQRRHGSVTLIKRHPFRQKDFDSDPGWLGPKYLNKYNQITCYKERRAMIQEARHRGTITKGLYVSLKRQEKNKKLTIVTDEIKKVYPSKQGLEIKMKNSSRVHTDALLLATGAESGLPGREWLTTVIQEYNLPCAPCGFPVVDSRLQWKKGLFVAGALAELELGPVARNIAGARKAAARIVESS</sequence>
<dbReference type="InterPro" id="IPR036188">
    <property type="entry name" value="FAD/NAD-bd_sf"/>
</dbReference>
<proteinExistence type="predicted"/>
<dbReference type="InterPro" id="IPR023753">
    <property type="entry name" value="FAD/NAD-binding_dom"/>
</dbReference>
<dbReference type="EMBL" id="BMCJ01000001">
    <property type="protein sequence ID" value="GGC75477.1"/>
    <property type="molecule type" value="Genomic_DNA"/>
</dbReference>
<name>A0ABQ1NIT7_9BACI</name>